<dbReference type="GO" id="GO:0008168">
    <property type="term" value="F:methyltransferase activity"/>
    <property type="evidence" value="ECO:0007669"/>
    <property type="project" value="UniProtKB-KW"/>
</dbReference>
<feature type="domain" description="Methyltransferase" evidence="4">
    <location>
        <begin position="56"/>
        <end position="152"/>
    </location>
</feature>
<dbReference type="GO" id="GO:0032259">
    <property type="term" value="P:methylation"/>
    <property type="evidence" value="ECO:0007669"/>
    <property type="project" value="UniProtKB-KW"/>
</dbReference>
<dbReference type="Gene3D" id="3.40.50.150">
    <property type="entry name" value="Vaccinia Virus protein VP39"/>
    <property type="match status" value="1"/>
</dbReference>
<evidence type="ECO:0000259" key="4">
    <source>
        <dbReference type="Pfam" id="PF13649"/>
    </source>
</evidence>
<dbReference type="Pfam" id="PF13649">
    <property type="entry name" value="Methyltransf_25"/>
    <property type="match status" value="1"/>
</dbReference>
<dbReference type="InterPro" id="IPR041698">
    <property type="entry name" value="Methyltransf_25"/>
</dbReference>
<dbReference type="PANTHER" id="PTHR43464">
    <property type="entry name" value="METHYLTRANSFERASE"/>
    <property type="match status" value="1"/>
</dbReference>
<evidence type="ECO:0000313" key="5">
    <source>
        <dbReference type="EMBL" id="AEH57253.1"/>
    </source>
</evidence>
<reference evidence="5" key="1">
    <citation type="journal article" date="2011" name="PLoS ONE">
        <title>Variation in tropical reef symbiont metagenomes defined by secondary metabolism.</title>
        <authorList>
            <person name="Donia M.S."/>
            <person name="Fricke W.F."/>
            <person name="Ravel J."/>
            <person name="Schmidt E.W."/>
        </authorList>
    </citation>
    <scope>NUCLEOTIDE SEQUENCE</scope>
</reference>
<evidence type="ECO:0000256" key="3">
    <source>
        <dbReference type="ARBA" id="ARBA00022691"/>
    </source>
</evidence>
<proteinExistence type="predicted"/>
<keyword evidence="3" id="KW-0949">S-adenosyl-L-methionine</keyword>
<dbReference type="EMBL" id="HQ407375">
    <property type="protein sequence ID" value="AEH57253.1"/>
    <property type="molecule type" value="Genomic_DNA"/>
</dbReference>
<sequence length="273" mass="31058">MNTTNLQQQNNETKDAWNAMAHLWDERMGDEGNDFHRLLVWPSTERLLRLKDNTRVLDIACGTGLTSKRLAALGAKVLAVDFAREMIEKAKARTHRYSQRVEYRVLDATDEKALNELESNRFDVAICAMGLMDMVNLKPLMKFLAKVLSPSGDFIFSVMHPCFNSMHVKMVAELDDRNGQLVTEYALKISNYLESTVRQGLAFDGQPKPHLFFHRPLHILLGEAFDVGFMLDKIEEPSFPSDYLSGNSPLSWGANFHQFPPVLVGRLRLIKSM</sequence>
<evidence type="ECO:0000256" key="2">
    <source>
        <dbReference type="ARBA" id="ARBA00022679"/>
    </source>
</evidence>
<keyword evidence="1 5" id="KW-0489">Methyltransferase</keyword>
<organism evidence="5">
    <name type="scientific">Prochloron didemni P3-Solomon</name>
    <dbReference type="NCBI Taxonomy" id="910458"/>
    <lineage>
        <taxon>Bacteria</taxon>
        <taxon>Bacillati</taxon>
        <taxon>Cyanobacteriota</taxon>
        <taxon>Cyanophyceae</taxon>
        <taxon>Oscillatoriophycideae</taxon>
        <taxon>Chroococcales</taxon>
        <taxon>Prochloraceae</taxon>
        <taxon>Prochloron</taxon>
    </lineage>
</organism>
<dbReference type="PANTHER" id="PTHR43464:SF19">
    <property type="entry name" value="UBIQUINONE BIOSYNTHESIS O-METHYLTRANSFERASE, MITOCHONDRIAL"/>
    <property type="match status" value="1"/>
</dbReference>
<name>G0XS85_PRODI</name>
<keyword evidence="2 5" id="KW-0808">Transferase</keyword>
<dbReference type="CDD" id="cd02440">
    <property type="entry name" value="AdoMet_MTases"/>
    <property type="match status" value="1"/>
</dbReference>
<gene>
    <name evidence="5" type="primary">nkdQ</name>
</gene>
<dbReference type="InterPro" id="IPR029063">
    <property type="entry name" value="SAM-dependent_MTases_sf"/>
</dbReference>
<dbReference type="SUPFAM" id="SSF53335">
    <property type="entry name" value="S-adenosyl-L-methionine-dependent methyltransferases"/>
    <property type="match status" value="1"/>
</dbReference>
<protein>
    <submittedName>
        <fullName evidence="5">Putative methyltransferase</fullName>
    </submittedName>
</protein>
<evidence type="ECO:0000256" key="1">
    <source>
        <dbReference type="ARBA" id="ARBA00022603"/>
    </source>
</evidence>
<dbReference type="AlphaFoldDB" id="G0XS85"/>
<accession>G0XS85</accession>